<dbReference type="PANTHER" id="PTHR12901">
    <property type="entry name" value="SPERM PROTEIN HOMOLOG"/>
    <property type="match status" value="1"/>
</dbReference>
<keyword evidence="2" id="KW-1277">Toxin-antitoxin system</keyword>
<keyword evidence="4" id="KW-0830">Ubiquinone</keyword>
<sequence>MTTVSRSALVRFPAHLMYELVEDVESYPRFLPWCSASRILRRSGDVVDAELEISKAGFQKSFATRNTLLAPDQIRISLLEGPFSHLEGVWNFTPLRKDASKISFDLEFEMTGKLANLAFGTIFNQICNTMIDAFNERAKAVYDYQHKEDAD</sequence>
<dbReference type="Gene3D" id="3.30.530.20">
    <property type="match status" value="1"/>
</dbReference>
<dbReference type="CDD" id="cd07813">
    <property type="entry name" value="COQ10p_like"/>
    <property type="match status" value="1"/>
</dbReference>
<dbReference type="Proteomes" id="UP000249396">
    <property type="component" value="Unassembled WGS sequence"/>
</dbReference>
<evidence type="ECO:0000256" key="1">
    <source>
        <dbReference type="ARBA" id="ARBA00008918"/>
    </source>
</evidence>
<dbReference type="Pfam" id="PF03364">
    <property type="entry name" value="Polyketide_cyc"/>
    <property type="match status" value="1"/>
</dbReference>
<dbReference type="InterPro" id="IPR023393">
    <property type="entry name" value="START-like_dom_sf"/>
</dbReference>
<comment type="similarity">
    <text evidence="1">Belongs to the ribosome association toxin RatA family.</text>
</comment>
<feature type="domain" description="Coenzyme Q-binding protein COQ10 START" evidence="3">
    <location>
        <begin position="11"/>
        <end position="134"/>
    </location>
</feature>
<evidence type="ECO:0000313" key="4">
    <source>
        <dbReference type="EMBL" id="PZN70938.1"/>
    </source>
</evidence>
<dbReference type="GO" id="GO:0045333">
    <property type="term" value="P:cellular respiration"/>
    <property type="evidence" value="ECO:0007669"/>
    <property type="project" value="InterPro"/>
</dbReference>
<dbReference type="InterPro" id="IPR005031">
    <property type="entry name" value="COQ10_START"/>
</dbReference>
<dbReference type="PANTHER" id="PTHR12901:SF10">
    <property type="entry name" value="COENZYME Q-BINDING PROTEIN COQ10, MITOCHONDRIAL"/>
    <property type="match status" value="1"/>
</dbReference>
<dbReference type="AlphaFoldDB" id="A0A2W4QSQ9"/>
<proteinExistence type="inferred from homology"/>
<reference evidence="4 5" key="1">
    <citation type="journal article" date="2018" name="Aquat. Microb. Ecol.">
        <title>Gammaproteobacterial methanotrophs dominate.</title>
        <authorList>
            <person name="Rissanen A.J."/>
            <person name="Saarenheimo J."/>
            <person name="Tiirola M."/>
            <person name="Peura S."/>
            <person name="Aalto S.L."/>
            <person name="Karvinen A."/>
            <person name="Nykanen H."/>
        </authorList>
    </citation>
    <scope>NUCLEOTIDE SEQUENCE [LARGE SCALE GENOMIC DNA]</scope>
    <source>
        <strain evidence="4">AMbin10</strain>
    </source>
</reference>
<dbReference type="SUPFAM" id="SSF55961">
    <property type="entry name" value="Bet v1-like"/>
    <property type="match status" value="1"/>
</dbReference>
<name>A0A2W4QSQ9_9GAMM</name>
<protein>
    <submittedName>
        <fullName evidence="4">Ubiquinone-binding protein</fullName>
    </submittedName>
</protein>
<dbReference type="EMBL" id="QJPH01000539">
    <property type="protein sequence ID" value="PZN70938.1"/>
    <property type="molecule type" value="Genomic_DNA"/>
</dbReference>
<evidence type="ECO:0000256" key="2">
    <source>
        <dbReference type="ARBA" id="ARBA00022649"/>
    </source>
</evidence>
<comment type="caution">
    <text evidence="4">The sequence shown here is derived from an EMBL/GenBank/DDBJ whole genome shotgun (WGS) entry which is preliminary data.</text>
</comment>
<organism evidence="4 5">
    <name type="scientific">Candidatus Methylumidiphilus alinenensis</name>
    <dbReference type="NCBI Taxonomy" id="2202197"/>
    <lineage>
        <taxon>Bacteria</taxon>
        <taxon>Pseudomonadati</taxon>
        <taxon>Pseudomonadota</taxon>
        <taxon>Gammaproteobacteria</taxon>
        <taxon>Methylococcales</taxon>
        <taxon>Candidatus Methylumidiphilus</taxon>
    </lineage>
</organism>
<evidence type="ECO:0000313" key="5">
    <source>
        <dbReference type="Proteomes" id="UP000249396"/>
    </source>
</evidence>
<accession>A0A2W4QSQ9</accession>
<evidence type="ECO:0000259" key="3">
    <source>
        <dbReference type="Pfam" id="PF03364"/>
    </source>
</evidence>
<dbReference type="InterPro" id="IPR044996">
    <property type="entry name" value="COQ10-like"/>
</dbReference>
<dbReference type="GO" id="GO:0048039">
    <property type="term" value="F:ubiquinone binding"/>
    <property type="evidence" value="ECO:0007669"/>
    <property type="project" value="InterPro"/>
</dbReference>
<gene>
    <name evidence="4" type="ORF">DM484_27490</name>
</gene>